<keyword evidence="13" id="KW-1185">Reference proteome</keyword>
<dbReference type="InterPro" id="IPR037152">
    <property type="entry name" value="L-asparaginase_N_sf"/>
</dbReference>
<dbReference type="PANTHER" id="PTHR11707">
    <property type="entry name" value="L-ASPARAGINASE"/>
    <property type="match status" value="1"/>
</dbReference>
<gene>
    <name evidence="12" type="ORF">SAMN04488500_104282</name>
</gene>
<evidence type="ECO:0000256" key="7">
    <source>
        <dbReference type="PROSITE-ProRule" id="PRU10099"/>
    </source>
</evidence>
<name>A0A1W1ZZ38_9FIRM</name>
<dbReference type="AlphaFoldDB" id="A0A1W1ZZ38"/>
<dbReference type="PIRSF" id="PIRSF001220">
    <property type="entry name" value="L-ASNase_gatD"/>
    <property type="match status" value="1"/>
</dbReference>
<feature type="binding site" evidence="6">
    <location>
        <position position="60"/>
    </location>
    <ligand>
        <name>substrate</name>
    </ligand>
</feature>
<dbReference type="PIRSF" id="PIRSF500176">
    <property type="entry name" value="L_ASNase"/>
    <property type="match status" value="1"/>
</dbReference>
<dbReference type="InterPro" id="IPR027475">
    <property type="entry name" value="Asparaginase/glutaminase_AS2"/>
</dbReference>
<accession>A0A1W1ZZ38</accession>
<dbReference type="FunFam" id="3.40.50.1170:FF:000001">
    <property type="entry name" value="L-asparaginase 2"/>
    <property type="match status" value="1"/>
</dbReference>
<feature type="domain" description="L-asparaginase N-terminal" evidence="10">
    <location>
        <begin position="4"/>
        <end position="195"/>
    </location>
</feature>
<evidence type="ECO:0000256" key="1">
    <source>
        <dbReference type="ARBA" id="ARBA00010518"/>
    </source>
</evidence>
<dbReference type="SMART" id="SM00870">
    <property type="entry name" value="Asparaginase"/>
    <property type="match status" value="1"/>
</dbReference>
<comment type="similarity">
    <text evidence="1 9">Belongs to the asparaginase 1 family.</text>
</comment>
<evidence type="ECO:0000256" key="2">
    <source>
        <dbReference type="ARBA" id="ARBA00012920"/>
    </source>
</evidence>
<dbReference type="OrthoDB" id="9788068at2"/>
<dbReference type="InterPro" id="IPR040919">
    <property type="entry name" value="Asparaginase_C"/>
</dbReference>
<feature type="domain" description="Asparaginase/glutaminase C-terminal" evidence="11">
    <location>
        <begin position="217"/>
        <end position="327"/>
    </location>
</feature>
<dbReference type="PROSITE" id="PS51732">
    <property type="entry name" value="ASN_GLN_ASE_3"/>
    <property type="match status" value="1"/>
</dbReference>
<feature type="active site" description="O-isoaspartyl threonine intermediate" evidence="5">
    <location>
        <position position="13"/>
    </location>
</feature>
<evidence type="ECO:0000256" key="9">
    <source>
        <dbReference type="RuleBase" id="RU004456"/>
    </source>
</evidence>
<dbReference type="SUPFAM" id="SSF53774">
    <property type="entry name" value="Glutaminase/Asparaginase"/>
    <property type="match status" value="1"/>
</dbReference>
<keyword evidence="3" id="KW-0378">Hydrolase</keyword>
<protein>
    <recommendedName>
        <fullName evidence="2">asparaginase</fullName>
        <ecNumber evidence="2">3.5.1.1</ecNumber>
    </recommendedName>
</protein>
<dbReference type="Gene3D" id="3.40.50.1170">
    <property type="entry name" value="L-asparaginase, N-terminal domain"/>
    <property type="match status" value="1"/>
</dbReference>
<evidence type="ECO:0000313" key="13">
    <source>
        <dbReference type="Proteomes" id="UP000192738"/>
    </source>
</evidence>
<evidence type="ECO:0000256" key="5">
    <source>
        <dbReference type="PIRSR" id="PIRSR001220-1"/>
    </source>
</evidence>
<dbReference type="PROSITE" id="PS00917">
    <property type="entry name" value="ASN_GLN_ASE_2"/>
    <property type="match status" value="1"/>
</dbReference>
<feature type="active site" evidence="7">
    <location>
        <position position="13"/>
    </location>
</feature>
<reference evidence="12 13" key="1">
    <citation type="submission" date="2017-04" db="EMBL/GenBank/DDBJ databases">
        <authorList>
            <person name="Afonso C.L."/>
            <person name="Miller P.J."/>
            <person name="Scott M.A."/>
            <person name="Spackman E."/>
            <person name="Goraichik I."/>
            <person name="Dimitrov K.M."/>
            <person name="Suarez D.L."/>
            <person name="Swayne D.E."/>
        </authorList>
    </citation>
    <scope>NUCLEOTIDE SEQUENCE [LARGE SCALE GENOMIC DNA]</scope>
    <source>
        <strain evidence="12 13">DSM 5090</strain>
    </source>
</reference>
<dbReference type="InterPro" id="IPR027473">
    <property type="entry name" value="L-asparaginase_C"/>
</dbReference>
<evidence type="ECO:0000256" key="3">
    <source>
        <dbReference type="ARBA" id="ARBA00022801"/>
    </source>
</evidence>
<evidence type="ECO:0000256" key="4">
    <source>
        <dbReference type="ARBA" id="ARBA00049366"/>
    </source>
</evidence>
<evidence type="ECO:0000256" key="6">
    <source>
        <dbReference type="PIRSR" id="PIRSR001220-2"/>
    </source>
</evidence>
<dbReference type="Proteomes" id="UP000192738">
    <property type="component" value="Unassembled WGS sequence"/>
</dbReference>
<dbReference type="Gene3D" id="3.40.50.40">
    <property type="match status" value="1"/>
</dbReference>
<dbReference type="PROSITE" id="PS00144">
    <property type="entry name" value="ASN_GLN_ASE_1"/>
    <property type="match status" value="1"/>
</dbReference>
<dbReference type="CDD" id="cd08964">
    <property type="entry name" value="L-asparaginase_II"/>
    <property type="match status" value="1"/>
</dbReference>
<dbReference type="InterPro" id="IPR036152">
    <property type="entry name" value="Asp/glu_Ase-like_sf"/>
</dbReference>
<evidence type="ECO:0000256" key="8">
    <source>
        <dbReference type="PROSITE-ProRule" id="PRU10100"/>
    </source>
</evidence>
<dbReference type="Pfam" id="PF17763">
    <property type="entry name" value="Asparaginase_C"/>
    <property type="match status" value="1"/>
</dbReference>
<dbReference type="NCBIfam" id="TIGR00520">
    <property type="entry name" value="asnASE_II"/>
    <property type="match status" value="1"/>
</dbReference>
<dbReference type="InterPro" id="IPR004550">
    <property type="entry name" value="AsnASE_II"/>
</dbReference>
<feature type="binding site" evidence="6">
    <location>
        <begin position="93"/>
        <end position="94"/>
    </location>
    <ligand>
        <name>substrate</name>
    </ligand>
</feature>
<dbReference type="GO" id="GO:0006528">
    <property type="term" value="P:asparagine metabolic process"/>
    <property type="evidence" value="ECO:0007669"/>
    <property type="project" value="InterPro"/>
</dbReference>
<comment type="catalytic activity">
    <reaction evidence="4">
        <text>L-asparagine + H2O = L-aspartate + NH4(+)</text>
        <dbReference type="Rhea" id="RHEA:21016"/>
        <dbReference type="ChEBI" id="CHEBI:15377"/>
        <dbReference type="ChEBI" id="CHEBI:28938"/>
        <dbReference type="ChEBI" id="CHEBI:29991"/>
        <dbReference type="ChEBI" id="CHEBI:58048"/>
        <dbReference type="EC" id="3.5.1.1"/>
    </reaction>
</comment>
<dbReference type="InterPro" id="IPR006034">
    <property type="entry name" value="Asparaginase/glutaminase-like"/>
</dbReference>
<proteinExistence type="inferred from homology"/>
<organism evidence="12 13">
    <name type="scientific">Sporomusa malonica</name>
    <dbReference type="NCBI Taxonomy" id="112901"/>
    <lineage>
        <taxon>Bacteria</taxon>
        <taxon>Bacillati</taxon>
        <taxon>Bacillota</taxon>
        <taxon>Negativicutes</taxon>
        <taxon>Selenomonadales</taxon>
        <taxon>Sporomusaceae</taxon>
        <taxon>Sporomusa</taxon>
    </lineage>
</organism>
<feature type="active site" evidence="8">
    <location>
        <position position="93"/>
    </location>
</feature>
<dbReference type="STRING" id="112901.SAMN04488500_104282"/>
<dbReference type="PANTHER" id="PTHR11707:SF28">
    <property type="entry name" value="60 KDA LYSOPHOSPHOLIPASE"/>
    <property type="match status" value="1"/>
</dbReference>
<evidence type="ECO:0000259" key="10">
    <source>
        <dbReference type="Pfam" id="PF00710"/>
    </source>
</evidence>
<dbReference type="EC" id="3.5.1.1" evidence="2"/>
<sequence>MKKNIVILATGGTISGNASCETDMLTYKSAVLTVDSLIDSMPYIQNLAHVTGEEIAQIDSCDMNTEIWLKLANRINELLRSDKIDGVVVTHGTDTMEETAYFLNLVIKSEKPVVIVGAMRPANAISADGPMNLYNAVALASSQEASGRGVLVTLNDTINCSREVTKTNTALQDTFKSPDLGYLGYIQDGSSHFYRFPTRKHTTQTEFDITGLSELPQVEIIYSYVNSGLTLINSVVMAGVQGIVYAGLGNGGIPEFIKAELVKCARNGIVITRSSRTGSGIVTRNGAVDDDACGFVSADSLNPQKARVLLMLALTKTQNCTEIQRMFWEY</sequence>
<dbReference type="Pfam" id="PF00710">
    <property type="entry name" value="Asparaginase"/>
    <property type="match status" value="1"/>
</dbReference>
<evidence type="ECO:0000313" key="12">
    <source>
        <dbReference type="EMBL" id="SMC53328.1"/>
    </source>
</evidence>
<dbReference type="PRINTS" id="PR00139">
    <property type="entry name" value="ASNGLNASE"/>
</dbReference>
<dbReference type="RefSeq" id="WP_084574919.1">
    <property type="nucleotide sequence ID" value="NZ_CP155572.1"/>
</dbReference>
<dbReference type="InterPro" id="IPR027474">
    <property type="entry name" value="L-asparaginase_N"/>
</dbReference>
<dbReference type="GO" id="GO:0004067">
    <property type="term" value="F:asparaginase activity"/>
    <property type="evidence" value="ECO:0007669"/>
    <property type="project" value="UniProtKB-UniRule"/>
</dbReference>
<dbReference type="EMBL" id="FWXI01000004">
    <property type="protein sequence ID" value="SMC53328.1"/>
    <property type="molecule type" value="Genomic_DNA"/>
</dbReference>
<dbReference type="InterPro" id="IPR020827">
    <property type="entry name" value="Asparaginase/glutaminase_AS1"/>
</dbReference>
<evidence type="ECO:0000259" key="11">
    <source>
        <dbReference type="Pfam" id="PF17763"/>
    </source>
</evidence>